<sequence length="1758" mass="196391">MAGVELESSAATMPTVRQNIMPKSASSATTTTMSTIAVRAEPHSTIVVAIVRSVGFVELRIDEMEPGLLQIGTNPSENGQLLLLHEDLYARLLGKEEQVEELLGRAEKLVTEQTEPDDILIYEAMADGLATAWKSLSRQLSIRGYILTDTQHLYEIALKHEELAKLANSRLCKNGAIQSPDELQRIIDELAELTREGLEIGSTVIAQIRILGALADNEERPREVLNACLAIEKIMLRIAQSWELIENSWRIQRDGGQVATIEEHMRNIVASACQPQHAIESANKEKPAPPKAVGSFSANNLVAAEQWLLTAAQRFDRVRDCEEDEELELAILITDIKSNYASLKAVSEQIDPVLHATSATRCEQLLERYNRLLKEVQMRNDLLERTQTMMHKTDTLLVQLDKMRDDLRHASAAMAGELGPLAQQKGVALIEDGVQLSAQWEREPAGGHKWGPAVDARVERLKEAVIDVVRMARDRIASGKADKLREMLASLESWLHSVAGHVLSKPITLNPTAAETNEFLMHLRRFSNEITYKEQQLRSLVASQQKSQHFVPAEEQRLDALHAGISRIRQIIEQRLQIGQTMEQLQKLSRELDTSLHFLSTLLKSESAKIESEEQCQKQFEQMRNLLQQANEHIYRERHQTDKLISLANSANGTDACLDIVPALDWSRSMLSIHENELKRLTKLSSQWEKEYKNRQNFKLPADGTFPPRFTVPLASEHRALLGTRLELSARIEANPDVQICWLKDGNLIGELIGHRRINWLNGLATLVIEELLEDDIGEYTLIGRNALGEAESRCTVNFVQSLGGTTKFSNNEKQMLVGEVKTTHNDGQQTPTVVCTTTTVTQFETDKSPNQNGQQQQHVQQVHAPPADVDQQQCKPRFVRQLVNVSGREGYPFVLDCVVVGNPEPKIIWYREEETVRESDRIRLAFHGDHCTLSCSDARTEDAGLYKALAVNRHGETMNFCRVCIVPPSPPRRSNSKNGPPPPTAPKPVTPIIACRVDLEEQQQQVEEQQQVTEIVTVQNFTVFPDKEIPPRIEPPLSSQVVREGQSVNFQVLIKGFPPPEVRWFFNSTPISDGHQQQQGFIISKGPTENCQLLNIPNVSLAHSGQYSVEAQNKVGQAHSSATLNVLVGLDETTSKTTFTTTATTSPTSGFDSPQLFQQQHSSSVCQNNYFGDFGISKTIVTNNNNNNTDHHQQRRHTDQRSWSSQSVASSPRGIVYTLSKSDRAESARSSDFEDPGLGYSSLANPPEFIRAFQTEVTINEGESAEVDCLMVGNPRPKIRWFFNDRSVKSSPGYFEFSNVGDTYTIRFAPARLECAGFYRLCAENSRGWVEAQTLVHIRPKSMIPKPLRQRRSLGDARVGAGAGGIQALLRSQHERYWAQRKRALSTPPQQQQQNQQQQLFMRTDEQQIAGKAATATNSINQQEAQQQQFFAVYNQQQQNGGHKWPQITAPASPIKATPATATTTTNTALATRPPQQLMNGTKQHNEQQQQFDKRAHAQQLLMDAQQIRHRTPPQPKGSAPHFIQTLVSVVAPEGQNAKFEAIVTGTPQPRIEWSKNGEPLAQSDNVYFWSEAGRDYLVVEKAGPDDVGKYCCTAENALGMASSSAQLLLRPKTIAPDFVQRLVSEEVEEGMPLKWTVQISGDPPPTVKWLLDGNQIEHGQDGVQFIQQDFFAHILLVDAIKLSNGGQYTCVLENSAGEARSTADLVVRMKGTAPGKYVHVTKVTQERHQRGEEIAQRETIVVDEIVDDENEANDGE</sequence>
<dbReference type="GO" id="GO:0016020">
    <property type="term" value="C:membrane"/>
    <property type="evidence" value="ECO:0007669"/>
    <property type="project" value="UniProtKB-SubCell"/>
</dbReference>
<dbReference type="InterPro" id="IPR036179">
    <property type="entry name" value="Ig-like_dom_sf"/>
</dbReference>
<keyword evidence="10" id="KW-1015">Disulfide bond</keyword>
<dbReference type="InterPro" id="IPR007110">
    <property type="entry name" value="Ig-like_dom"/>
</dbReference>
<name>A0ABD2IEM4_9BILA</name>
<evidence type="ECO:0000256" key="13">
    <source>
        <dbReference type="SAM" id="MobiDB-lite"/>
    </source>
</evidence>
<keyword evidence="5" id="KW-0732">Signal</keyword>
<dbReference type="SMART" id="SM00408">
    <property type="entry name" value="IGc2"/>
    <property type="match status" value="6"/>
</dbReference>
<feature type="domain" description="Ig-like" evidence="14">
    <location>
        <begin position="1618"/>
        <end position="1708"/>
    </location>
</feature>
<dbReference type="Pfam" id="PF25075">
    <property type="entry name" value="DUF7799"/>
    <property type="match status" value="1"/>
</dbReference>
<dbReference type="PANTHER" id="PTHR47633:SF16">
    <property type="entry name" value="CAVP-TARGET PROTEIN-LIKE"/>
    <property type="match status" value="1"/>
</dbReference>
<keyword evidence="4" id="KW-0812">Transmembrane</keyword>
<keyword evidence="6" id="KW-0677">Repeat</keyword>
<dbReference type="InterPro" id="IPR056701">
    <property type="entry name" value="DUF7799"/>
</dbReference>
<protein>
    <recommendedName>
        <fullName evidence="14">Ig-like domain-containing protein</fullName>
    </recommendedName>
</protein>
<keyword evidence="12" id="KW-0175">Coiled coil</keyword>
<keyword evidence="11" id="KW-0393">Immunoglobulin domain</keyword>
<feature type="region of interest" description="Disordered" evidence="13">
    <location>
        <begin position="1"/>
        <end position="28"/>
    </location>
</feature>
<dbReference type="GO" id="GO:0007155">
    <property type="term" value="P:cell adhesion"/>
    <property type="evidence" value="ECO:0007669"/>
    <property type="project" value="UniProtKB-KW"/>
</dbReference>
<evidence type="ECO:0000256" key="8">
    <source>
        <dbReference type="ARBA" id="ARBA00022989"/>
    </source>
</evidence>
<dbReference type="InterPro" id="IPR013098">
    <property type="entry name" value="Ig_I-set"/>
</dbReference>
<evidence type="ECO:0000259" key="14">
    <source>
        <dbReference type="PROSITE" id="PS50835"/>
    </source>
</evidence>
<dbReference type="Pfam" id="PF25101">
    <property type="entry name" value="Spectrin_7"/>
    <property type="match status" value="1"/>
</dbReference>
<feature type="region of interest" description="Disordered" evidence="13">
    <location>
        <begin position="845"/>
        <end position="871"/>
    </location>
</feature>
<evidence type="ECO:0000256" key="9">
    <source>
        <dbReference type="ARBA" id="ARBA00023136"/>
    </source>
</evidence>
<dbReference type="Pfam" id="PF07679">
    <property type="entry name" value="I-set"/>
    <property type="match status" value="6"/>
</dbReference>
<feature type="domain" description="Ig-like" evidence="14">
    <location>
        <begin position="1522"/>
        <end position="1610"/>
    </location>
</feature>
<reference evidence="15 16" key="1">
    <citation type="submission" date="2024-10" db="EMBL/GenBank/DDBJ databases">
        <authorList>
            <person name="Kim D."/>
        </authorList>
    </citation>
    <scope>NUCLEOTIDE SEQUENCE [LARGE SCALE GENOMIC DNA]</scope>
    <source>
        <strain evidence="15">BH-2024</strain>
    </source>
</reference>
<dbReference type="FunFam" id="2.60.40.10:FF:000425">
    <property type="entry name" value="Myosin light chain kinase"/>
    <property type="match status" value="3"/>
</dbReference>
<dbReference type="PANTHER" id="PTHR47633">
    <property type="entry name" value="IMMUNOGLOBULIN"/>
    <property type="match status" value="1"/>
</dbReference>
<dbReference type="InterPro" id="IPR003598">
    <property type="entry name" value="Ig_sub2"/>
</dbReference>
<proteinExistence type="predicted"/>
<evidence type="ECO:0000313" key="16">
    <source>
        <dbReference type="Proteomes" id="UP001620626"/>
    </source>
</evidence>
<dbReference type="Proteomes" id="UP001620626">
    <property type="component" value="Unassembled WGS sequence"/>
</dbReference>
<feature type="coiled-coil region" evidence="12">
    <location>
        <begin position="359"/>
        <end position="386"/>
    </location>
</feature>
<feature type="region of interest" description="Disordered" evidence="13">
    <location>
        <begin position="971"/>
        <end position="990"/>
    </location>
</feature>
<dbReference type="FunFam" id="2.60.40.10:FF:000017">
    <property type="entry name" value="Down syndrome cell adhesion molecule b"/>
    <property type="match status" value="1"/>
</dbReference>
<feature type="compositionally biased region" description="Basic and acidic residues" evidence="13">
    <location>
        <begin position="1190"/>
        <end position="1201"/>
    </location>
</feature>
<keyword evidence="8" id="KW-1133">Transmembrane helix</keyword>
<evidence type="ECO:0000256" key="3">
    <source>
        <dbReference type="ARBA" id="ARBA00022490"/>
    </source>
</evidence>
<evidence type="ECO:0000256" key="12">
    <source>
        <dbReference type="SAM" id="Coils"/>
    </source>
</evidence>
<feature type="domain" description="Ig-like" evidence="14">
    <location>
        <begin position="708"/>
        <end position="798"/>
    </location>
</feature>
<keyword evidence="7" id="KW-0130">Cell adhesion</keyword>
<dbReference type="PROSITE" id="PS50835">
    <property type="entry name" value="IG_LIKE"/>
    <property type="match status" value="6"/>
</dbReference>
<evidence type="ECO:0000256" key="11">
    <source>
        <dbReference type="ARBA" id="ARBA00023319"/>
    </source>
</evidence>
<keyword evidence="9" id="KW-0472">Membrane</keyword>
<dbReference type="Gene3D" id="2.60.40.10">
    <property type="entry name" value="Immunoglobulins"/>
    <property type="match status" value="6"/>
</dbReference>
<evidence type="ECO:0000313" key="15">
    <source>
        <dbReference type="EMBL" id="KAL3075956.1"/>
    </source>
</evidence>
<feature type="region of interest" description="Disordered" evidence="13">
    <location>
        <begin position="1183"/>
        <end position="1241"/>
    </location>
</feature>
<feature type="compositionally biased region" description="Pro residues" evidence="13">
    <location>
        <begin position="980"/>
        <end position="990"/>
    </location>
</feature>
<evidence type="ECO:0000256" key="1">
    <source>
        <dbReference type="ARBA" id="ARBA00004167"/>
    </source>
</evidence>
<evidence type="ECO:0000256" key="5">
    <source>
        <dbReference type="ARBA" id="ARBA00022729"/>
    </source>
</evidence>
<dbReference type="SUPFAM" id="SSF48726">
    <property type="entry name" value="Immunoglobulin"/>
    <property type="match status" value="6"/>
</dbReference>
<gene>
    <name evidence="15" type="ORF">niasHT_037209</name>
</gene>
<dbReference type="InterPro" id="IPR013783">
    <property type="entry name" value="Ig-like_fold"/>
</dbReference>
<keyword evidence="16" id="KW-1185">Reference proteome</keyword>
<dbReference type="InterPro" id="IPR058157">
    <property type="entry name" value="Spectrin_met"/>
</dbReference>
<keyword evidence="3" id="KW-0963">Cytoplasm</keyword>
<dbReference type="GO" id="GO:0031672">
    <property type="term" value="C:A band"/>
    <property type="evidence" value="ECO:0007669"/>
    <property type="project" value="UniProtKB-ARBA"/>
</dbReference>
<evidence type="ECO:0000256" key="10">
    <source>
        <dbReference type="ARBA" id="ARBA00023157"/>
    </source>
</evidence>
<feature type="coiled-coil region" evidence="12">
    <location>
        <begin position="571"/>
        <end position="633"/>
    </location>
</feature>
<evidence type="ECO:0000256" key="2">
    <source>
        <dbReference type="ARBA" id="ARBA00004496"/>
    </source>
</evidence>
<accession>A0ABD2IEM4</accession>
<dbReference type="InterPro" id="IPR003599">
    <property type="entry name" value="Ig_sub"/>
</dbReference>
<evidence type="ECO:0000256" key="7">
    <source>
        <dbReference type="ARBA" id="ARBA00022889"/>
    </source>
</evidence>
<dbReference type="GO" id="GO:0019899">
    <property type="term" value="F:enzyme binding"/>
    <property type="evidence" value="ECO:0007669"/>
    <property type="project" value="UniProtKB-ARBA"/>
</dbReference>
<dbReference type="SUPFAM" id="SSF46966">
    <property type="entry name" value="Spectrin repeat"/>
    <property type="match status" value="1"/>
</dbReference>
<evidence type="ECO:0000256" key="6">
    <source>
        <dbReference type="ARBA" id="ARBA00022737"/>
    </source>
</evidence>
<evidence type="ECO:0000256" key="4">
    <source>
        <dbReference type="ARBA" id="ARBA00022692"/>
    </source>
</evidence>
<comment type="subcellular location">
    <subcellularLocation>
        <location evidence="2">Cytoplasm</location>
    </subcellularLocation>
    <subcellularLocation>
        <location evidence="1">Membrane</location>
        <topology evidence="1">Single-pass membrane protein</topology>
    </subcellularLocation>
</comment>
<feature type="compositionally biased region" description="Low complexity" evidence="13">
    <location>
        <begin position="855"/>
        <end position="868"/>
    </location>
</feature>
<comment type="caution">
    <text evidence="15">The sequence shown here is derived from an EMBL/GenBank/DDBJ whole genome shotgun (WGS) entry which is preliminary data.</text>
</comment>
<organism evidence="15 16">
    <name type="scientific">Heterodera trifolii</name>
    <dbReference type="NCBI Taxonomy" id="157864"/>
    <lineage>
        <taxon>Eukaryota</taxon>
        <taxon>Metazoa</taxon>
        <taxon>Ecdysozoa</taxon>
        <taxon>Nematoda</taxon>
        <taxon>Chromadorea</taxon>
        <taxon>Rhabditida</taxon>
        <taxon>Tylenchina</taxon>
        <taxon>Tylenchomorpha</taxon>
        <taxon>Tylenchoidea</taxon>
        <taxon>Heteroderidae</taxon>
        <taxon>Heteroderinae</taxon>
        <taxon>Heterodera</taxon>
    </lineage>
</organism>
<feature type="compositionally biased region" description="Low complexity" evidence="13">
    <location>
        <begin position="1203"/>
        <end position="1212"/>
    </location>
</feature>
<feature type="domain" description="Ig-like" evidence="14">
    <location>
        <begin position="877"/>
        <end position="960"/>
    </location>
</feature>
<feature type="compositionally biased region" description="Polar residues" evidence="13">
    <location>
        <begin position="9"/>
        <end position="18"/>
    </location>
</feature>
<dbReference type="SMART" id="SM00409">
    <property type="entry name" value="IG"/>
    <property type="match status" value="6"/>
</dbReference>
<feature type="domain" description="Ig-like" evidence="14">
    <location>
        <begin position="1032"/>
        <end position="1126"/>
    </location>
</feature>
<dbReference type="EMBL" id="JBICBT010001265">
    <property type="protein sequence ID" value="KAL3075956.1"/>
    <property type="molecule type" value="Genomic_DNA"/>
</dbReference>
<feature type="domain" description="Ig-like" evidence="14">
    <location>
        <begin position="1248"/>
        <end position="1338"/>
    </location>
</feature>
<feature type="compositionally biased region" description="Basic and acidic residues" evidence="13">
    <location>
        <begin position="1222"/>
        <end position="1233"/>
    </location>
</feature>